<accession>A0A369MUB5</accession>
<gene>
    <name evidence="1" type="ORF">C1872_03125</name>
</gene>
<organism evidence="1 2">
    <name type="scientific">Eggerthella lenta</name>
    <name type="common">Eubacterium lentum</name>
    <dbReference type="NCBI Taxonomy" id="84112"/>
    <lineage>
        <taxon>Bacteria</taxon>
        <taxon>Bacillati</taxon>
        <taxon>Actinomycetota</taxon>
        <taxon>Coriobacteriia</taxon>
        <taxon>Eggerthellales</taxon>
        <taxon>Eggerthellaceae</taxon>
        <taxon>Eggerthella</taxon>
    </lineage>
</organism>
<dbReference type="RefSeq" id="WP_009304180.1">
    <property type="nucleotide sequence ID" value="NZ_CABHNG010000028.1"/>
</dbReference>
<dbReference type="EMBL" id="PPTX01000003">
    <property type="protein sequence ID" value="RDB81049.1"/>
    <property type="molecule type" value="Genomic_DNA"/>
</dbReference>
<reference evidence="1 2" key="1">
    <citation type="journal article" date="2018" name="Elife">
        <title>Discovery and characterization of a prevalent human gut bacterial enzyme sufficient for the inactivation of a family of plant toxins.</title>
        <authorList>
            <person name="Koppel N."/>
            <person name="Bisanz J.E."/>
            <person name="Pandelia M.E."/>
            <person name="Turnbaugh P.J."/>
            <person name="Balskus E.P."/>
        </authorList>
    </citation>
    <scope>NUCLEOTIDE SEQUENCE [LARGE SCALE GENOMIC DNA]</scope>
    <source>
        <strain evidence="1 2">MR1 #12</strain>
    </source>
</reference>
<dbReference type="Proteomes" id="UP000253752">
    <property type="component" value="Unassembled WGS sequence"/>
</dbReference>
<proteinExistence type="predicted"/>
<evidence type="ECO:0000313" key="1">
    <source>
        <dbReference type="EMBL" id="RDB81049.1"/>
    </source>
</evidence>
<sequence length="231" mass="26630">MYYVALFEHTEYGNALSDEKEARDDGVAIFQAIVKAKDIDTAEKKFREMLLQLRNNSDIFYDVDEIFLHSIAEIGSFPNHAIPLQWISFRLFGSNHASLSTILSDENNSCINYYDFESDEDDDQPDLVKPFIDFEKERRPNDPLYKSLLRRKNRGEELSLADLSDGDLYTLFVIEDHLNSEIASLFNANPSTVASRRKRIGATMDEAVEHKMLNDPDFIEYATKLIENINE</sequence>
<name>A0A369MUB5_EGGLN</name>
<dbReference type="AlphaFoldDB" id="A0A369MUB5"/>
<comment type="caution">
    <text evidence="1">The sequence shown here is derived from an EMBL/GenBank/DDBJ whole genome shotgun (WGS) entry which is preliminary data.</text>
</comment>
<protein>
    <submittedName>
        <fullName evidence="1">Uncharacterized protein</fullName>
    </submittedName>
</protein>
<evidence type="ECO:0000313" key="2">
    <source>
        <dbReference type="Proteomes" id="UP000253752"/>
    </source>
</evidence>